<dbReference type="SMART" id="SM00670">
    <property type="entry name" value="PINc"/>
    <property type="match status" value="1"/>
</dbReference>
<dbReference type="InterPro" id="IPR027417">
    <property type="entry name" value="P-loop_NTPase"/>
</dbReference>
<evidence type="ECO:0000256" key="2">
    <source>
        <dbReference type="ARBA" id="ARBA00022840"/>
    </source>
</evidence>
<dbReference type="Pfam" id="PF13638">
    <property type="entry name" value="PIN_4"/>
    <property type="match status" value="1"/>
</dbReference>
<dbReference type="EMBL" id="PXXO01000001">
    <property type="protein sequence ID" value="PSJ07540.1"/>
    <property type="molecule type" value="Genomic_DNA"/>
</dbReference>
<keyword evidence="6" id="KW-1185">Reference proteome</keyword>
<keyword evidence="2" id="KW-0067">ATP-binding</keyword>
<dbReference type="PANTHER" id="PTHR30473:SF2">
    <property type="entry name" value="PIN DOMAIN-CONTAINING PROTEIN"/>
    <property type="match status" value="1"/>
</dbReference>
<dbReference type="CDD" id="cd09883">
    <property type="entry name" value="PIN_VapC_PhoHL-ATPase"/>
    <property type="match status" value="1"/>
</dbReference>
<evidence type="ECO:0000313" key="5">
    <source>
        <dbReference type="EMBL" id="PSJ07540.1"/>
    </source>
</evidence>
<evidence type="ECO:0000256" key="3">
    <source>
        <dbReference type="ARBA" id="ARBA00046345"/>
    </source>
</evidence>
<dbReference type="Gene3D" id="3.40.50.1010">
    <property type="entry name" value="5'-nuclease"/>
    <property type="match status" value="1"/>
</dbReference>
<dbReference type="InterPro" id="IPR029060">
    <property type="entry name" value="PIN-like_dom_sf"/>
</dbReference>
<dbReference type="OrthoDB" id="9773137at2"/>
<organism evidence="5 6">
    <name type="scientific">Cyanobium usitatum str. Tous</name>
    <dbReference type="NCBI Taxonomy" id="2116684"/>
    <lineage>
        <taxon>Bacteria</taxon>
        <taxon>Bacillati</taxon>
        <taxon>Cyanobacteriota</taxon>
        <taxon>Cyanophyceae</taxon>
        <taxon>Synechococcales</taxon>
        <taxon>Prochlorococcaceae</taxon>
        <taxon>Cyanobium</taxon>
    </lineage>
</organism>
<feature type="domain" description="PIN" evidence="4">
    <location>
        <begin position="3"/>
        <end position="137"/>
    </location>
</feature>
<dbReference type="GO" id="GO:0005524">
    <property type="term" value="F:ATP binding"/>
    <property type="evidence" value="ECO:0007669"/>
    <property type="project" value="UniProtKB-KW"/>
</dbReference>
<dbReference type="InterPro" id="IPR051451">
    <property type="entry name" value="PhoH2-like"/>
</dbReference>
<dbReference type="Proteomes" id="UP000243002">
    <property type="component" value="Unassembled WGS sequence"/>
</dbReference>
<dbReference type="PANTHER" id="PTHR30473">
    <property type="entry name" value="PROTEIN PHOH"/>
    <property type="match status" value="1"/>
</dbReference>
<comment type="similarity">
    <text evidence="3">In the N-terminal section; belongs to the PINc/VapC protein family.</text>
</comment>
<keyword evidence="1" id="KW-0547">Nucleotide-binding</keyword>
<accession>A0A2P7N252</accession>
<dbReference type="SUPFAM" id="SSF88723">
    <property type="entry name" value="PIN domain-like"/>
    <property type="match status" value="1"/>
</dbReference>
<reference evidence="5 6" key="1">
    <citation type="journal article" date="2018" name="Environ. Microbiol.">
        <title>Ecological and genomic features of two widespread freshwater picocyanobacteria.</title>
        <authorList>
            <person name="Cabello-Yeves P.J."/>
            <person name="Picazo A."/>
            <person name="Camacho A."/>
            <person name="Callieri C."/>
            <person name="Rosselli R."/>
            <person name="Roda-Garcia J.J."/>
            <person name="Coutinho F.H."/>
            <person name="Rodriguez-Valera F."/>
        </authorList>
    </citation>
    <scope>NUCLEOTIDE SEQUENCE [LARGE SCALE GENOMIC DNA]</scope>
    <source>
        <strain evidence="5 6">Tous</strain>
    </source>
</reference>
<dbReference type="Pfam" id="PF02562">
    <property type="entry name" value="PhoH"/>
    <property type="match status" value="1"/>
</dbReference>
<sequence>MRKTFVLDTNVLLHDPAALTRFEDNNILIPIEVVEEIDRFKRDPAEKGRNARQVSRLLDSLRAHGNLADGVPNGEQGGTLKVVFCRAETLSQLPPELKGGSGDNNILAVALEEQRLQAVLGSQPPVVLVTKDTNLRIKADAVGLIAQDYTSDRVAISDLYPGFCEVWVDAEQMDRVKLPPGLAVEGLVLEAPLQANEGVTLIDRAQPAHTLLARYNGATASLQPLQRAPKAKLGRIQPRNREQTFALDLLLDPSIQLITLVGKAGTGKTLLALAAGLHQVADERLYERLLVTRPVISLGKEIGFLPGDLDEKMGPWMQPIIDNLDFLLGGSEEEGRGAARSAGSHRGPRSNWTDLKGMGLLEVEAISYIRGRSIPRQFMVVDEAQNLTPHEVKTIVTRVGEGTKIVLTGDPYQIDNPYVDAESNGLTWLVERFKGQRLAGHVTLLRGERSELAELAANLL</sequence>
<dbReference type="SUPFAM" id="SSF52540">
    <property type="entry name" value="P-loop containing nucleoside triphosphate hydrolases"/>
    <property type="match status" value="1"/>
</dbReference>
<gene>
    <name evidence="5" type="ORF">C7K55_01340</name>
</gene>
<proteinExistence type="inferred from homology"/>
<dbReference type="InterPro" id="IPR003714">
    <property type="entry name" value="PhoH"/>
</dbReference>
<dbReference type="InterPro" id="IPR002716">
    <property type="entry name" value="PIN_dom"/>
</dbReference>
<dbReference type="AlphaFoldDB" id="A0A2P7N252"/>
<dbReference type="FunFam" id="3.40.50.300:FF:000013">
    <property type="entry name" value="PhoH family ATPase"/>
    <property type="match status" value="1"/>
</dbReference>
<dbReference type="Gene3D" id="3.40.50.300">
    <property type="entry name" value="P-loop containing nucleotide triphosphate hydrolases"/>
    <property type="match status" value="1"/>
</dbReference>
<evidence type="ECO:0000259" key="4">
    <source>
        <dbReference type="SMART" id="SM00670"/>
    </source>
</evidence>
<name>A0A2P7N252_9CYAN</name>
<comment type="caution">
    <text evidence="5">The sequence shown here is derived from an EMBL/GenBank/DDBJ whole genome shotgun (WGS) entry which is preliminary data.</text>
</comment>
<evidence type="ECO:0000313" key="6">
    <source>
        <dbReference type="Proteomes" id="UP000243002"/>
    </source>
</evidence>
<dbReference type="GO" id="GO:0005829">
    <property type="term" value="C:cytosol"/>
    <property type="evidence" value="ECO:0007669"/>
    <property type="project" value="TreeGrafter"/>
</dbReference>
<protein>
    <submittedName>
        <fullName evidence="5">Phosphate starvation-inducible protein PhoH</fullName>
    </submittedName>
</protein>
<dbReference type="RefSeq" id="WP_106501721.1">
    <property type="nucleotide sequence ID" value="NZ_PXXO01000001.1"/>
</dbReference>
<evidence type="ECO:0000256" key="1">
    <source>
        <dbReference type="ARBA" id="ARBA00022741"/>
    </source>
</evidence>